<dbReference type="Pfam" id="PF00630">
    <property type="entry name" value="Filamin"/>
    <property type="match status" value="11"/>
</dbReference>
<dbReference type="FunFam" id="2.60.40.10:FF:000105">
    <property type="entry name" value="filamin-C isoform X1"/>
    <property type="match status" value="1"/>
</dbReference>
<feature type="repeat" description="Filamin" evidence="3">
    <location>
        <begin position="366"/>
        <end position="458"/>
    </location>
</feature>
<feature type="repeat" description="Filamin" evidence="3">
    <location>
        <begin position="555"/>
        <end position="651"/>
    </location>
</feature>
<reference evidence="5 6" key="1">
    <citation type="submission" date="2019-09" db="EMBL/GenBank/DDBJ databases">
        <title>Bird 10,000 Genomes (B10K) Project - Family phase.</title>
        <authorList>
            <person name="Zhang G."/>
        </authorList>
    </citation>
    <scope>NUCLEOTIDE SEQUENCE [LARGE SCALE GENOMIC DNA]</scope>
    <source>
        <strain evidence="5">B10K-DU-017-47</strain>
    </source>
</reference>
<dbReference type="InterPro" id="IPR017868">
    <property type="entry name" value="Filamin/ABP280_repeat-like"/>
</dbReference>
<dbReference type="EMBL" id="VYZH01007571">
    <property type="protein sequence ID" value="NWS50015.1"/>
    <property type="molecule type" value="Genomic_DNA"/>
</dbReference>
<sequence length="1171" mass="123056">VGQAQQFSVQAQGAGGQGRVEVSVSGPSGRPVPCRVAPAPPGGAHPVTFTPSEEGPHRVHVTYDGHPVPGSPFPVEALLPPDPHKVSAFGPGLQGGRVNTPAPFTIDTKGAGTGGLGLTVEGPCEAKIECQDNGDGSCAVSYLPTEPGDYTINILFADQHIPGSPFKAVVTPVFDPDKVTASGPGLERGKAGEVATFMVDCSKAGEAELTIEIISEAGVKAEVLIQNNRDGTYTITYTPACAGAYTITIKYGGRAVPKFPVHVTVDPAVDTSGVKVYGKGVEPRGVLREVSTDFTVDARALTKTGGPHVTARVLNPSGAKTDTFVTDLGDGTYRVEYTPYEDGVHRVEVMYDEVPVPKSPFRVAVAEGCDPTRVRAHGPGLEGGLVGKANRFTVETRGAGTGGLGLAIEGPSEAKMSCKDNKDGSCTVEYIPFTAGDYDVNITFGGHPIPGSPFRVPVKDVVDPSKVKCSGPGLGPTVRARVPQTFTVDCSAAGLAPLEVTLLGPSGLPEPLEVRDNGDGTHKVNYTPSTDGPYTLTIKYADQEVPRSPFKLQAVPGHDASKVRASGPGLSPTGVPASLPVEFTIDARDAGEGLLTVQILDPEGQPTASSIRDNGDGTYAVSYVPALPGRYTSTVKYGGDEIPRSPFRTHAVPAGDASKCLVTVSIGGHGLGACLGPTIQIGEETVITVDAKAAGQGKVTCKVSTPDGAELDVDVVENHDGTFDIYYTAPEPGKYVITIRFGGEHVPNSPFHVLVRAEGTMRLGAHEEQHNGGENWGHGGLHGVGRAWWALWEEPPATAENLRPFNLVIPFTVQKGEITGEVRMPSGKTARPNITDNKDGTVTVRYAPTEKGLHEMDIRYDGNHIPGSPLQFYVDAINPRHVSAYGPGLSHGMVNKPCTFTIVTKDAGEGGLSLAVEGPSKAEITCQDNKDGTCTVSYLPTAPGDYNIIVRFDDKHIPGSPFTAKITGDNGATGHRDGWLWGVGCPGLGGHGLEVEAMGRWRWLMVVPPPGISFTPKEVGEHVVSVKKSGQHVTNSPFKILVGQSEIGDASRVKVWGKGLVEGHTFEVAEFIVDTRSAGYGGLGLSIEGPSKVDINCEDVEDGTCKVTYCPTEPGNYIINIKFADKHVPGSPFTVKVTGEGRMKESITRRRQAPSIATIGSTCDLNLKIPG</sequence>
<dbReference type="SMART" id="SM00557">
    <property type="entry name" value="IG_FLMN"/>
    <property type="match status" value="12"/>
</dbReference>
<proteinExistence type="inferred from homology"/>
<feature type="repeat" description="Filamin" evidence="3">
    <location>
        <begin position="78"/>
        <end position="170"/>
    </location>
</feature>
<feature type="non-terminal residue" evidence="5">
    <location>
        <position position="1171"/>
    </location>
</feature>
<name>A0A7K5G033_PROAR</name>
<dbReference type="FunFam" id="2.60.40.10:FF:000007">
    <property type="entry name" value="Filamin-B isoform C"/>
    <property type="match status" value="1"/>
</dbReference>
<protein>
    <submittedName>
        <fullName evidence="5">FLNC protein</fullName>
    </submittedName>
</protein>
<feature type="repeat" description="Filamin" evidence="3">
    <location>
        <begin position="1045"/>
        <end position="1137"/>
    </location>
</feature>
<feature type="repeat" description="Filamin" evidence="3">
    <location>
        <begin position="805"/>
        <end position="874"/>
    </location>
</feature>
<dbReference type="OrthoDB" id="5334309at2759"/>
<feature type="repeat" description="Filamin" evidence="3">
    <location>
        <begin position="459"/>
        <end position="554"/>
    </location>
</feature>
<dbReference type="GO" id="GO:0030036">
    <property type="term" value="P:actin cytoskeleton organization"/>
    <property type="evidence" value="ECO:0007669"/>
    <property type="project" value="InterPro"/>
</dbReference>
<dbReference type="FunFam" id="2.60.40.10:FF:000168">
    <property type="entry name" value="filamin-C isoform X2"/>
    <property type="match status" value="1"/>
</dbReference>
<keyword evidence="6" id="KW-1185">Reference proteome</keyword>
<feature type="repeat" description="Filamin" evidence="3">
    <location>
        <begin position="171"/>
        <end position="265"/>
    </location>
</feature>
<dbReference type="FunFam" id="2.60.40.10:FF:000079">
    <property type="entry name" value="Filamin-B isoform C"/>
    <property type="match status" value="1"/>
</dbReference>
<dbReference type="AlphaFoldDB" id="A0A7K5G033"/>
<dbReference type="PANTHER" id="PTHR38537:SF12">
    <property type="entry name" value="FILAMIN-C"/>
    <property type="match status" value="1"/>
</dbReference>
<evidence type="ECO:0000313" key="6">
    <source>
        <dbReference type="Proteomes" id="UP000562415"/>
    </source>
</evidence>
<gene>
    <name evidence="5" type="primary">Flnc</name>
    <name evidence="5" type="ORF">PROATE_R02852</name>
</gene>
<feature type="region of interest" description="Disordered" evidence="4">
    <location>
        <begin position="556"/>
        <end position="575"/>
    </location>
</feature>
<feature type="non-terminal residue" evidence="5">
    <location>
        <position position="1"/>
    </location>
</feature>
<evidence type="ECO:0000313" key="5">
    <source>
        <dbReference type="EMBL" id="NWS50015.1"/>
    </source>
</evidence>
<accession>A0A7K5G033</accession>
<dbReference type="FunFam" id="2.60.40.10:FF:000157">
    <property type="entry name" value="filamin-C isoform X1"/>
    <property type="match status" value="1"/>
</dbReference>
<feature type="repeat" description="Filamin" evidence="3">
    <location>
        <begin position="266"/>
        <end position="365"/>
    </location>
</feature>
<evidence type="ECO:0000256" key="3">
    <source>
        <dbReference type="PROSITE-ProRule" id="PRU00087"/>
    </source>
</evidence>
<comment type="similarity">
    <text evidence="1">Belongs to the filamin family.</text>
</comment>
<organism evidence="5 6">
    <name type="scientific">Probosciger aterrimus</name>
    <name type="common">Palm cockatoo</name>
    <dbReference type="NCBI Taxonomy" id="141839"/>
    <lineage>
        <taxon>Eukaryota</taxon>
        <taxon>Metazoa</taxon>
        <taxon>Chordata</taxon>
        <taxon>Craniata</taxon>
        <taxon>Vertebrata</taxon>
        <taxon>Euteleostomi</taxon>
        <taxon>Archelosauria</taxon>
        <taxon>Archosauria</taxon>
        <taxon>Dinosauria</taxon>
        <taxon>Saurischia</taxon>
        <taxon>Theropoda</taxon>
        <taxon>Coelurosauria</taxon>
        <taxon>Aves</taxon>
        <taxon>Neognathae</taxon>
        <taxon>Neoaves</taxon>
        <taxon>Telluraves</taxon>
        <taxon>Australaves</taxon>
        <taxon>Psittaciformes</taxon>
        <taxon>Cacatuidae</taxon>
        <taxon>Probosciger</taxon>
    </lineage>
</organism>
<feature type="compositionally biased region" description="Low complexity" evidence="4">
    <location>
        <begin position="1"/>
        <end position="12"/>
    </location>
</feature>
<dbReference type="InterPro" id="IPR044801">
    <property type="entry name" value="Filamin"/>
</dbReference>
<dbReference type="PANTHER" id="PTHR38537">
    <property type="entry name" value="JITTERBUG, ISOFORM N"/>
    <property type="match status" value="1"/>
</dbReference>
<dbReference type="PROSITE" id="PS50194">
    <property type="entry name" value="FILAMIN_REPEAT"/>
    <property type="match status" value="12"/>
</dbReference>
<dbReference type="FunFam" id="2.60.40.10:FF:000115">
    <property type="entry name" value="filamin-C isoform X1"/>
    <property type="match status" value="1"/>
</dbReference>
<evidence type="ECO:0000256" key="4">
    <source>
        <dbReference type="SAM" id="MobiDB-lite"/>
    </source>
</evidence>
<dbReference type="InterPro" id="IPR013783">
    <property type="entry name" value="Ig-like_fold"/>
</dbReference>
<dbReference type="InterPro" id="IPR001298">
    <property type="entry name" value="Filamin/ABP280_rpt"/>
</dbReference>
<evidence type="ECO:0000256" key="2">
    <source>
        <dbReference type="ARBA" id="ARBA00022737"/>
    </source>
</evidence>
<dbReference type="FunFam" id="2.60.40.10:FF:000042">
    <property type="entry name" value="Filamin-B isoform B"/>
    <property type="match status" value="2"/>
</dbReference>
<dbReference type="InterPro" id="IPR014756">
    <property type="entry name" value="Ig_E-set"/>
</dbReference>
<feature type="repeat" description="Filamin" evidence="3">
    <location>
        <begin position="664"/>
        <end position="755"/>
    </location>
</feature>
<dbReference type="FunFam" id="2.60.40.10:FF:000154">
    <property type="entry name" value="filamin-B isoform X1"/>
    <property type="match status" value="1"/>
</dbReference>
<dbReference type="Proteomes" id="UP000562415">
    <property type="component" value="Unassembled WGS sequence"/>
</dbReference>
<dbReference type="FunFam" id="2.60.40.10:FF:000118">
    <property type="entry name" value="filamin-C isoform X2"/>
    <property type="match status" value="1"/>
</dbReference>
<keyword evidence="2" id="KW-0677">Repeat</keyword>
<dbReference type="GO" id="GO:0051015">
    <property type="term" value="F:actin filament binding"/>
    <property type="evidence" value="ECO:0007669"/>
    <property type="project" value="InterPro"/>
</dbReference>
<dbReference type="Gene3D" id="2.60.40.10">
    <property type="entry name" value="Immunoglobulins"/>
    <property type="match status" value="12"/>
</dbReference>
<feature type="region of interest" description="Disordered" evidence="4">
    <location>
        <begin position="1"/>
        <end position="29"/>
    </location>
</feature>
<feature type="repeat" description="Filamin" evidence="3">
    <location>
        <begin position="874"/>
        <end position="966"/>
    </location>
</feature>
<evidence type="ECO:0000256" key="1">
    <source>
        <dbReference type="ARBA" id="ARBA00009238"/>
    </source>
</evidence>
<comment type="caution">
    <text evidence="5">The sequence shown here is derived from an EMBL/GenBank/DDBJ whole genome shotgun (WGS) entry which is preliminary data.</text>
</comment>
<feature type="repeat" description="Filamin" evidence="3">
    <location>
        <begin position="1012"/>
        <end position="1042"/>
    </location>
</feature>
<dbReference type="SUPFAM" id="SSF81296">
    <property type="entry name" value="E set domains"/>
    <property type="match status" value="12"/>
</dbReference>
<feature type="repeat" description="Filamin" evidence="3">
    <location>
        <begin position="1"/>
        <end position="77"/>
    </location>
</feature>